<keyword evidence="5" id="KW-1185">Reference proteome</keyword>
<dbReference type="PANTHER" id="PTHR31181">
    <property type="entry name" value="EGG CELL-SECRETED PROTEIN 1.4"/>
    <property type="match status" value="1"/>
</dbReference>
<keyword evidence="1 2" id="KW-0732">Signal</keyword>
<dbReference type="GO" id="GO:0080155">
    <property type="term" value="P:regulation of double fertilization forming a zygote and endosperm"/>
    <property type="evidence" value="ECO:0007669"/>
    <property type="project" value="TreeGrafter"/>
</dbReference>
<dbReference type="GO" id="GO:0009567">
    <property type="term" value="P:double fertilization forming a zygote and endosperm"/>
    <property type="evidence" value="ECO:0007669"/>
    <property type="project" value="TreeGrafter"/>
</dbReference>
<organism evidence="4 5">
    <name type="scientific">Hibiscus syriacus</name>
    <name type="common">Rose of Sharon</name>
    <dbReference type="NCBI Taxonomy" id="106335"/>
    <lineage>
        <taxon>Eukaryota</taxon>
        <taxon>Viridiplantae</taxon>
        <taxon>Streptophyta</taxon>
        <taxon>Embryophyta</taxon>
        <taxon>Tracheophyta</taxon>
        <taxon>Spermatophyta</taxon>
        <taxon>Magnoliopsida</taxon>
        <taxon>eudicotyledons</taxon>
        <taxon>Gunneridae</taxon>
        <taxon>Pentapetalae</taxon>
        <taxon>rosids</taxon>
        <taxon>malvids</taxon>
        <taxon>Malvales</taxon>
        <taxon>Malvaceae</taxon>
        <taxon>Malvoideae</taxon>
        <taxon>Hibiscus</taxon>
    </lineage>
</organism>
<dbReference type="GO" id="GO:0005576">
    <property type="term" value="C:extracellular region"/>
    <property type="evidence" value="ECO:0007669"/>
    <property type="project" value="TreeGrafter"/>
</dbReference>
<feature type="domain" description="Prolamin-like" evidence="3">
    <location>
        <begin position="40"/>
        <end position="103"/>
    </location>
</feature>
<comment type="caution">
    <text evidence="4">The sequence shown here is derived from an EMBL/GenBank/DDBJ whole genome shotgun (WGS) entry which is preliminary data.</text>
</comment>
<accession>A0A6A2X5H1</accession>
<protein>
    <recommendedName>
        <fullName evidence="3">Prolamin-like domain-containing protein</fullName>
    </recommendedName>
</protein>
<evidence type="ECO:0000313" key="4">
    <source>
        <dbReference type="EMBL" id="KAE8670251.1"/>
    </source>
</evidence>
<gene>
    <name evidence="4" type="ORF">F3Y22_tig00112159pilonHSYRG00093</name>
</gene>
<dbReference type="PANTHER" id="PTHR31181:SF67">
    <property type="entry name" value="PROLAMIN-LIKE PROTEIN (DUF1278)"/>
    <property type="match status" value="1"/>
</dbReference>
<evidence type="ECO:0000259" key="3">
    <source>
        <dbReference type="Pfam" id="PF05617"/>
    </source>
</evidence>
<dbReference type="GO" id="GO:0031982">
    <property type="term" value="C:vesicle"/>
    <property type="evidence" value="ECO:0007669"/>
    <property type="project" value="TreeGrafter"/>
</dbReference>
<sequence length="213" mass="24185">MGSSQQHLLLFAAMALAIAITPVFSVLGWEERYSPDPTVCWAETVMKVDGCQHDIFKSLVENKIKISFGCCEAILSMDYRCRNWIFNHGSFTPEFGNQIKRFCGTLGVTLPPSYQIYYPDHDAPDHDYGLSVETPEEKIGNVARTVHKLEGCEACLQDAYALKVLLCEGDWLCTEEPADIYVIGRYFTSLSDRHLDVLFNHLEIFCRDLFLLV</sequence>
<proteinExistence type="predicted"/>
<feature type="signal peptide" evidence="2">
    <location>
        <begin position="1"/>
        <end position="25"/>
    </location>
</feature>
<dbReference type="Proteomes" id="UP000436088">
    <property type="component" value="Unassembled WGS sequence"/>
</dbReference>
<feature type="chain" id="PRO_5025511244" description="Prolamin-like domain-containing protein" evidence="2">
    <location>
        <begin position="26"/>
        <end position="213"/>
    </location>
</feature>
<dbReference type="AlphaFoldDB" id="A0A6A2X5H1"/>
<name>A0A6A2X5H1_HIBSY</name>
<evidence type="ECO:0000256" key="2">
    <source>
        <dbReference type="SAM" id="SignalP"/>
    </source>
</evidence>
<dbReference type="EMBL" id="VEPZ02001512">
    <property type="protein sequence ID" value="KAE8670251.1"/>
    <property type="molecule type" value="Genomic_DNA"/>
</dbReference>
<evidence type="ECO:0000313" key="5">
    <source>
        <dbReference type="Proteomes" id="UP000436088"/>
    </source>
</evidence>
<dbReference type="InterPro" id="IPR008502">
    <property type="entry name" value="Prolamin-like"/>
</dbReference>
<dbReference type="GO" id="GO:2000008">
    <property type="term" value="P:regulation of protein localization to cell surface"/>
    <property type="evidence" value="ECO:0007669"/>
    <property type="project" value="TreeGrafter"/>
</dbReference>
<dbReference type="Pfam" id="PF05617">
    <property type="entry name" value="Prolamin_like"/>
    <property type="match status" value="1"/>
</dbReference>
<evidence type="ECO:0000256" key="1">
    <source>
        <dbReference type="ARBA" id="ARBA00022729"/>
    </source>
</evidence>
<reference evidence="4" key="1">
    <citation type="submission" date="2019-09" db="EMBL/GenBank/DDBJ databases">
        <title>Draft genome information of white flower Hibiscus syriacus.</title>
        <authorList>
            <person name="Kim Y.-M."/>
        </authorList>
    </citation>
    <scope>NUCLEOTIDE SEQUENCE [LARGE SCALE GENOMIC DNA]</scope>
    <source>
        <strain evidence="4">YM2019G1</strain>
    </source>
</reference>